<protein>
    <submittedName>
        <fullName evidence="2">Uncharacterized protein</fullName>
    </submittedName>
</protein>
<organism evidence="2 3">
    <name type="scientific">Brassica cretica</name>
    <name type="common">Mustard</name>
    <dbReference type="NCBI Taxonomy" id="69181"/>
    <lineage>
        <taxon>Eukaryota</taxon>
        <taxon>Viridiplantae</taxon>
        <taxon>Streptophyta</taxon>
        <taxon>Embryophyta</taxon>
        <taxon>Tracheophyta</taxon>
        <taxon>Spermatophyta</taxon>
        <taxon>Magnoliopsida</taxon>
        <taxon>eudicotyledons</taxon>
        <taxon>Gunneridae</taxon>
        <taxon>Pentapetalae</taxon>
        <taxon>rosids</taxon>
        <taxon>malvids</taxon>
        <taxon>Brassicales</taxon>
        <taxon>Brassicaceae</taxon>
        <taxon>Brassiceae</taxon>
        <taxon>Brassica</taxon>
    </lineage>
</organism>
<accession>A0A8S9LKM3</accession>
<feature type="region of interest" description="Disordered" evidence="1">
    <location>
        <begin position="199"/>
        <end position="218"/>
    </location>
</feature>
<dbReference type="AlphaFoldDB" id="A0A8S9LKM3"/>
<feature type="compositionally biased region" description="Basic and acidic residues" evidence="1">
    <location>
        <begin position="142"/>
        <end position="154"/>
    </location>
</feature>
<dbReference type="Proteomes" id="UP000712281">
    <property type="component" value="Unassembled WGS sequence"/>
</dbReference>
<feature type="region of interest" description="Disordered" evidence="1">
    <location>
        <begin position="544"/>
        <end position="566"/>
    </location>
</feature>
<reference evidence="2" key="1">
    <citation type="submission" date="2019-12" db="EMBL/GenBank/DDBJ databases">
        <title>Genome sequencing and annotation of Brassica cretica.</title>
        <authorList>
            <person name="Studholme D.J."/>
            <person name="Sarris P.F."/>
        </authorList>
    </citation>
    <scope>NUCLEOTIDE SEQUENCE</scope>
    <source>
        <strain evidence="2">PFS-001/15</strain>
        <tissue evidence="2">Leaf</tissue>
    </source>
</reference>
<comment type="caution">
    <text evidence="2">The sequence shown here is derived from an EMBL/GenBank/DDBJ whole genome shotgun (WGS) entry which is preliminary data.</text>
</comment>
<feature type="compositionally biased region" description="Basic and acidic residues" evidence="1">
    <location>
        <begin position="552"/>
        <end position="566"/>
    </location>
</feature>
<proteinExistence type="predicted"/>
<evidence type="ECO:0000256" key="1">
    <source>
        <dbReference type="SAM" id="MobiDB-lite"/>
    </source>
</evidence>
<gene>
    <name evidence="2" type="ORF">F2Q68_00044774</name>
</gene>
<sequence>MSEMIRMDHGKAQSMSINGPKDLDGLNRMLRTSWASCTIAGRCRRVARSAERSSVKCSLARSKLCPDCGRAIWSTQGGYGPVGSFGWAMGLENQFGLGFDVPRCIWTSVPKGCLVRHWTHVDAPRIIDSGHDDATMAEPDDSSTKDKPGWINSEHTDLKPACETEDELEPAEVRVGELIELSDTTLELDELSDTTLELSELSDTEDGASLPAGRNEPCSAEGKVHKKCNTGHDPVHGEYVFSHMRPWLIEVTEAKRKTYSWREIGTKDQGIFVVKYLSSWGDLFNDGQKGLINEEGIDREQGGMSEMIRMDHGKAQSMSINGPKDLDGLNRMVATGRWALLVGPWAWEISLGLGLTCLDVSGRSSIYLETSKIQQVQSRPLIVIDGQDLSRKDAWKGCVPLHMAFAGETEDELEPAEVRVDELSELSDTNLELDELSDTTLELSELSDTEDGAGLAAGRNGPCSDQGKAQRTKGPRAVSRETDGPFSKGYSGCDRLDQRGTSCQRLCVAKGHKLPKFVRYQRMQVTQMYKIPMVAIIKGYEDQRVRGPKGTNDQRVHRDLKDANVS</sequence>
<evidence type="ECO:0000313" key="2">
    <source>
        <dbReference type="EMBL" id="KAF2605916.1"/>
    </source>
</evidence>
<feature type="region of interest" description="Disordered" evidence="1">
    <location>
        <begin position="443"/>
        <end position="491"/>
    </location>
</feature>
<evidence type="ECO:0000313" key="3">
    <source>
        <dbReference type="Proteomes" id="UP000712281"/>
    </source>
</evidence>
<dbReference type="EMBL" id="QGKW02000276">
    <property type="protein sequence ID" value="KAF2605916.1"/>
    <property type="molecule type" value="Genomic_DNA"/>
</dbReference>
<feature type="region of interest" description="Disordered" evidence="1">
    <location>
        <begin position="129"/>
        <end position="154"/>
    </location>
</feature>
<name>A0A8S9LKM3_BRACR</name>